<proteinExistence type="inferred from homology"/>
<evidence type="ECO:0000256" key="1">
    <source>
        <dbReference type="ARBA" id="ARBA00004613"/>
    </source>
</evidence>
<dbReference type="EMBL" id="QNUK01000042">
    <property type="protein sequence ID" value="KAF5905595.1"/>
    <property type="molecule type" value="Genomic_DNA"/>
</dbReference>
<feature type="domain" description="Chemokine interleukin-8-like" evidence="8">
    <location>
        <begin position="48"/>
        <end position="111"/>
    </location>
</feature>
<gene>
    <name evidence="9" type="ORF">DAT39_004666</name>
</gene>
<comment type="similarity">
    <text evidence="2">Belongs to the intercrine alpha (chemokine CxC) family.</text>
</comment>
<keyword evidence="10" id="KW-1185">Reference proteome</keyword>
<keyword evidence="7" id="KW-1015">Disulfide bond</keyword>
<evidence type="ECO:0000256" key="6">
    <source>
        <dbReference type="ARBA" id="ARBA00022729"/>
    </source>
</evidence>
<dbReference type="InterPro" id="IPR001089">
    <property type="entry name" value="Chemokine_CXC"/>
</dbReference>
<dbReference type="AlphaFoldDB" id="A0A8J4XFS1"/>
<evidence type="ECO:0000313" key="10">
    <source>
        <dbReference type="Proteomes" id="UP000727407"/>
    </source>
</evidence>
<dbReference type="OrthoDB" id="8872899at2759"/>
<keyword evidence="6" id="KW-0732">Signal</keyword>
<reference evidence="9" key="1">
    <citation type="submission" date="2020-07" db="EMBL/GenBank/DDBJ databases">
        <title>Clarias magur genome sequencing, assembly and annotation.</title>
        <authorList>
            <person name="Kushwaha B."/>
            <person name="Kumar R."/>
            <person name="Das P."/>
            <person name="Joshi C.G."/>
            <person name="Kumar D."/>
            <person name="Nagpure N.S."/>
            <person name="Pandey M."/>
            <person name="Agarwal S."/>
            <person name="Srivastava S."/>
            <person name="Singh M."/>
            <person name="Sahoo L."/>
            <person name="Jayasankar P."/>
            <person name="Meher P.K."/>
            <person name="Koringa P.G."/>
            <person name="Iquebal M.A."/>
            <person name="Das S.P."/>
            <person name="Bit A."/>
            <person name="Patnaik S."/>
            <person name="Patel N."/>
            <person name="Shah T.M."/>
            <person name="Hinsu A."/>
            <person name="Jena J.K."/>
        </authorList>
    </citation>
    <scope>NUCLEOTIDE SEQUENCE</scope>
    <source>
        <strain evidence="9">CIFAMagur01</strain>
        <tissue evidence="9">Testis</tissue>
    </source>
</reference>
<dbReference type="CDD" id="cd00273">
    <property type="entry name" value="Chemokine_CXC"/>
    <property type="match status" value="1"/>
</dbReference>
<dbReference type="InterPro" id="IPR036048">
    <property type="entry name" value="Interleukin_8-like_sf"/>
</dbReference>
<comment type="subcellular location">
    <subcellularLocation>
        <location evidence="1">Secreted</location>
    </subcellularLocation>
</comment>
<dbReference type="InterPro" id="IPR001811">
    <property type="entry name" value="Chemokine_IL8-like_dom"/>
</dbReference>
<dbReference type="InterPro" id="IPR039809">
    <property type="entry name" value="Chemokine_b/g/d"/>
</dbReference>
<dbReference type="GO" id="GO:0006955">
    <property type="term" value="P:immune response"/>
    <property type="evidence" value="ECO:0007669"/>
    <property type="project" value="InterPro"/>
</dbReference>
<dbReference type="PRINTS" id="PR00437">
    <property type="entry name" value="SMALLCYTKCXC"/>
</dbReference>
<evidence type="ECO:0000256" key="4">
    <source>
        <dbReference type="ARBA" id="ARBA00022514"/>
    </source>
</evidence>
<dbReference type="InterPro" id="IPR033899">
    <property type="entry name" value="CXC_Chemokine_domain"/>
</dbReference>
<dbReference type="Gene3D" id="2.40.50.40">
    <property type="match status" value="1"/>
</dbReference>
<dbReference type="GO" id="GO:0005615">
    <property type="term" value="C:extracellular space"/>
    <property type="evidence" value="ECO:0007669"/>
    <property type="project" value="UniProtKB-KW"/>
</dbReference>
<evidence type="ECO:0000256" key="3">
    <source>
        <dbReference type="ARBA" id="ARBA00022500"/>
    </source>
</evidence>
<feature type="non-terminal residue" evidence="9">
    <location>
        <position position="113"/>
    </location>
</feature>
<evidence type="ECO:0000256" key="2">
    <source>
        <dbReference type="ARBA" id="ARBA00010665"/>
    </source>
</evidence>
<evidence type="ECO:0000256" key="7">
    <source>
        <dbReference type="ARBA" id="ARBA00023157"/>
    </source>
</evidence>
<keyword evidence="4" id="KW-0202">Cytokine</keyword>
<dbReference type="GO" id="GO:0006952">
    <property type="term" value="P:defense response"/>
    <property type="evidence" value="ECO:0007669"/>
    <property type="project" value="InterPro"/>
</dbReference>
<dbReference type="Proteomes" id="UP000727407">
    <property type="component" value="Unassembled WGS sequence"/>
</dbReference>
<organism evidence="9 10">
    <name type="scientific">Clarias magur</name>
    <name type="common">Asian catfish</name>
    <name type="synonym">Macropteronotus magur</name>
    <dbReference type="NCBI Taxonomy" id="1594786"/>
    <lineage>
        <taxon>Eukaryota</taxon>
        <taxon>Metazoa</taxon>
        <taxon>Chordata</taxon>
        <taxon>Craniata</taxon>
        <taxon>Vertebrata</taxon>
        <taxon>Euteleostomi</taxon>
        <taxon>Actinopterygii</taxon>
        <taxon>Neopterygii</taxon>
        <taxon>Teleostei</taxon>
        <taxon>Ostariophysi</taxon>
        <taxon>Siluriformes</taxon>
        <taxon>Clariidae</taxon>
        <taxon>Clarias</taxon>
    </lineage>
</organism>
<name>A0A8J4XFS1_CLAMG</name>
<protein>
    <submittedName>
        <fullName evidence="9">C-X-C motif chemokine 11-6-like</fullName>
    </submittedName>
</protein>
<evidence type="ECO:0000313" key="9">
    <source>
        <dbReference type="EMBL" id="KAF5905595.1"/>
    </source>
</evidence>
<dbReference type="SMART" id="SM00199">
    <property type="entry name" value="SCY"/>
    <property type="match status" value="1"/>
</dbReference>
<accession>A0A8J4XFS1</accession>
<comment type="caution">
    <text evidence="9">The sequence shown here is derived from an EMBL/GenBank/DDBJ whole genome shotgun (WGS) entry which is preliminary data.</text>
</comment>
<feature type="non-terminal residue" evidence="9">
    <location>
        <position position="1"/>
    </location>
</feature>
<keyword evidence="3" id="KW-0145">Chemotaxis</keyword>
<dbReference type="Pfam" id="PF00048">
    <property type="entry name" value="IL8"/>
    <property type="match status" value="1"/>
</dbReference>
<dbReference type="PANTHER" id="PTHR12015">
    <property type="entry name" value="SMALL INDUCIBLE CYTOKINE A"/>
    <property type="match status" value="1"/>
</dbReference>
<dbReference type="SUPFAM" id="SSF54117">
    <property type="entry name" value="Interleukin 8-like chemokines"/>
    <property type="match status" value="1"/>
</dbReference>
<keyword evidence="5" id="KW-0964">Secreted</keyword>
<evidence type="ECO:0000259" key="8">
    <source>
        <dbReference type="SMART" id="SM00199"/>
    </source>
</evidence>
<dbReference type="GO" id="GO:0008009">
    <property type="term" value="F:chemokine activity"/>
    <property type="evidence" value="ECO:0007669"/>
    <property type="project" value="InterPro"/>
</dbReference>
<sequence length="113" mass="12855">SYLISQQTCQLLTKIVFKSKMIMKSAAVFIVFACLLIVHVQGQAKPSVRRCLCQVRLMKNVRLQRIDKIEVYPPSASCENSEIIVVLKKDAGRICLDPESNFVKKNIMKVLEK</sequence>
<dbReference type="PANTHER" id="PTHR12015:SF191">
    <property type="entry name" value="C-X-C MOTIF CHEMOKINE 11"/>
    <property type="match status" value="1"/>
</dbReference>
<evidence type="ECO:0000256" key="5">
    <source>
        <dbReference type="ARBA" id="ARBA00022525"/>
    </source>
</evidence>